<keyword evidence="5" id="KW-1185">Reference proteome</keyword>
<dbReference type="EMBL" id="LT907988">
    <property type="protein sequence ID" value="SOE47526.1"/>
    <property type="molecule type" value="Genomic_DNA"/>
</dbReference>
<feature type="transmembrane region" description="Helical" evidence="1">
    <location>
        <begin position="225"/>
        <end position="245"/>
    </location>
</feature>
<protein>
    <submittedName>
        <fullName evidence="3">Bll0213 protein</fullName>
    </submittedName>
</protein>
<dbReference type="STRING" id="1851544.ODI_00298"/>
<reference evidence="4 5" key="2">
    <citation type="submission" date="2017-08" db="EMBL/GenBank/DDBJ databases">
        <authorList>
            <person name="de Groot N.N."/>
        </authorList>
    </citation>
    <scope>NUCLEOTIDE SEQUENCE [LARGE SCALE GENOMIC DNA]</scope>
    <source>
        <strain evidence="4">Orrdi1</strain>
    </source>
</reference>
<reference evidence="3 5" key="1">
    <citation type="submission" date="2016-06" db="EMBL/GenBank/DDBJ databases">
        <authorList>
            <person name="Kjaerup R.B."/>
            <person name="Dalgaard T.S."/>
            <person name="Juul-Madsen H.R."/>
        </authorList>
    </citation>
    <scope>NUCLEOTIDE SEQUENCE [LARGE SCALE GENOMIC DNA]</scope>
    <source>
        <strain evidence="3">Orrdi1</strain>
    </source>
</reference>
<proteinExistence type="predicted"/>
<evidence type="ECO:0000313" key="4">
    <source>
        <dbReference type="EMBL" id="SOE47526.1"/>
    </source>
</evidence>
<dbReference type="Pfam" id="PF00892">
    <property type="entry name" value="EamA"/>
    <property type="match status" value="1"/>
</dbReference>
<feature type="transmembrane region" description="Helical" evidence="1">
    <location>
        <begin position="156"/>
        <end position="176"/>
    </location>
</feature>
<keyword evidence="1" id="KW-0812">Transmembrane</keyword>
<dbReference type="Proteomes" id="UP000078558">
    <property type="component" value="Chromosome I"/>
</dbReference>
<feature type="transmembrane region" description="Helical" evidence="1">
    <location>
        <begin position="43"/>
        <end position="59"/>
    </location>
</feature>
<dbReference type="InterPro" id="IPR037185">
    <property type="entry name" value="EmrE-like"/>
</dbReference>
<feature type="transmembrane region" description="Helical" evidence="1">
    <location>
        <begin position="283"/>
        <end position="300"/>
    </location>
</feature>
<evidence type="ECO:0000256" key="1">
    <source>
        <dbReference type="SAM" id="Phobius"/>
    </source>
</evidence>
<keyword evidence="1" id="KW-1133">Transmembrane helix</keyword>
<evidence type="ECO:0000313" key="5">
    <source>
        <dbReference type="Proteomes" id="UP000078558"/>
    </source>
</evidence>
<sequence>MDLTWIWIPATIAACAAQAGRNAVQRSLTETLGTLGATQVRFLYGFPFALLFLAIILASTGERPPAVNGGFLAYAFAGAVAQITATGLMLAAMRERAFVVVTAWTKTEPLQVAVFAFVVLGDPLSLGAIGAIMLASLGVVLLSVKPGATASASGGVKPVLLGLVSGAFFALSAVGFRGAILAAGEGSFLALASWTLACSLGMQALMLFLWMLLFDRGLLRSCLRAWRASLWGGLLGATASQGWFIGFSLTAAANVRTLGLLEILFAQLLSGKLLGQRTTGRDAAGVGLVIGGVALLMLWMPRG</sequence>
<dbReference type="EMBL" id="FLRC01000015">
    <property type="protein sequence ID" value="SBT25199.1"/>
    <property type="molecule type" value="Genomic_DNA"/>
</dbReference>
<dbReference type="InterPro" id="IPR000620">
    <property type="entry name" value="EamA_dom"/>
</dbReference>
<gene>
    <name evidence="3" type="ORF">ODI_00298</name>
    <name evidence="4" type="ORF">ODI_R0891</name>
</gene>
<feature type="transmembrane region" description="Helical" evidence="1">
    <location>
        <begin position="71"/>
        <end position="93"/>
    </location>
</feature>
<dbReference type="RefSeq" id="WP_197707137.1">
    <property type="nucleotide sequence ID" value="NZ_LT907988.1"/>
</dbReference>
<name>A0A1C3K115_9BURK</name>
<organism evidence="3 5">
    <name type="scientific">Orrella dioscoreae</name>
    <dbReference type="NCBI Taxonomy" id="1851544"/>
    <lineage>
        <taxon>Bacteria</taxon>
        <taxon>Pseudomonadati</taxon>
        <taxon>Pseudomonadota</taxon>
        <taxon>Betaproteobacteria</taxon>
        <taxon>Burkholderiales</taxon>
        <taxon>Alcaligenaceae</taxon>
        <taxon>Orrella</taxon>
    </lineage>
</organism>
<feature type="domain" description="EamA" evidence="2">
    <location>
        <begin position="6"/>
        <end position="143"/>
    </location>
</feature>
<dbReference type="AlphaFoldDB" id="A0A1C3K115"/>
<evidence type="ECO:0000313" key="3">
    <source>
        <dbReference type="EMBL" id="SBT25199.1"/>
    </source>
</evidence>
<dbReference type="KEGG" id="odi:ODI_R0891"/>
<feature type="transmembrane region" description="Helical" evidence="1">
    <location>
        <begin position="113"/>
        <end position="144"/>
    </location>
</feature>
<dbReference type="GO" id="GO:0016020">
    <property type="term" value="C:membrane"/>
    <property type="evidence" value="ECO:0007669"/>
    <property type="project" value="InterPro"/>
</dbReference>
<feature type="transmembrane region" description="Helical" evidence="1">
    <location>
        <begin position="188"/>
        <end position="213"/>
    </location>
</feature>
<evidence type="ECO:0000259" key="2">
    <source>
        <dbReference type="Pfam" id="PF00892"/>
    </source>
</evidence>
<accession>A0A1C3K115</accession>
<keyword evidence="1" id="KW-0472">Membrane</keyword>
<dbReference type="SUPFAM" id="SSF103481">
    <property type="entry name" value="Multidrug resistance efflux transporter EmrE"/>
    <property type="match status" value="2"/>
</dbReference>